<keyword evidence="1" id="KW-0472">Membrane</keyword>
<accession>A0A3M6WNR5</accession>
<name>A0A3M6WNR5_HORWE</name>
<protein>
    <recommendedName>
        <fullName evidence="4">FAD-binding domain-containing protein</fullName>
    </recommendedName>
</protein>
<evidence type="ECO:0008006" key="4">
    <source>
        <dbReference type="Google" id="ProtNLM"/>
    </source>
</evidence>
<evidence type="ECO:0000313" key="3">
    <source>
        <dbReference type="Proteomes" id="UP000271337"/>
    </source>
</evidence>
<organism evidence="2 3">
    <name type="scientific">Hortaea werneckii</name>
    <name type="common">Black yeast</name>
    <name type="synonym">Cladosporium werneckii</name>
    <dbReference type="NCBI Taxonomy" id="91943"/>
    <lineage>
        <taxon>Eukaryota</taxon>
        <taxon>Fungi</taxon>
        <taxon>Dikarya</taxon>
        <taxon>Ascomycota</taxon>
        <taxon>Pezizomycotina</taxon>
        <taxon>Dothideomycetes</taxon>
        <taxon>Dothideomycetidae</taxon>
        <taxon>Mycosphaerellales</taxon>
        <taxon>Teratosphaeriaceae</taxon>
        <taxon>Hortaea</taxon>
    </lineage>
</organism>
<evidence type="ECO:0000256" key="1">
    <source>
        <dbReference type="SAM" id="Phobius"/>
    </source>
</evidence>
<comment type="caution">
    <text evidence="2">The sequence shown here is derived from an EMBL/GenBank/DDBJ whole genome shotgun (WGS) entry which is preliminary data.</text>
</comment>
<gene>
    <name evidence="2" type="ORF">D0867_16414</name>
</gene>
<reference evidence="2 3" key="1">
    <citation type="journal article" date="2018" name="BMC Genomics">
        <title>Genomic evidence for intraspecific hybridization in a clonal and extremely halotolerant yeast.</title>
        <authorList>
            <person name="Gostincar C."/>
            <person name="Stajich J.E."/>
            <person name="Zupancic J."/>
            <person name="Zalar P."/>
            <person name="Gunde-Cimerman N."/>
        </authorList>
    </citation>
    <scope>NUCLEOTIDE SEQUENCE [LARGE SCALE GENOMIC DNA]</scope>
    <source>
        <strain evidence="2 3">EXF-6669</strain>
    </source>
</reference>
<dbReference type="PANTHER" id="PTHR46865:SF2">
    <property type="entry name" value="MONOOXYGENASE"/>
    <property type="match status" value="1"/>
</dbReference>
<proteinExistence type="predicted"/>
<dbReference type="Gene3D" id="3.30.9.10">
    <property type="entry name" value="D-Amino Acid Oxidase, subunit A, domain 2"/>
    <property type="match status" value="1"/>
</dbReference>
<keyword evidence="1" id="KW-0812">Transmembrane</keyword>
<sequence length="181" mass="19709">MTEESGKIGRLPIEEQKQEFARRFADMGWETPRILEEMMKADDFYVTPVAQAKAESWVKGRVALLGDSGYAPSPVSGQGTTLALVGAYILAGCINAYDDVQQALMEYQQQLKPFVQKGQKLYPGVPGSANPQTAWGIRTFYSTMWIASLINSSGILGMLSVLLGPLSGLLGSGLQLPEYKL</sequence>
<keyword evidence="1" id="KW-1133">Transmembrane helix</keyword>
<feature type="transmembrane region" description="Helical" evidence="1">
    <location>
        <begin position="145"/>
        <end position="166"/>
    </location>
</feature>
<dbReference type="EMBL" id="QWIL01004227">
    <property type="protein sequence ID" value="RMX80159.1"/>
    <property type="molecule type" value="Genomic_DNA"/>
</dbReference>
<dbReference type="InterPro" id="IPR051704">
    <property type="entry name" value="FAD_aromatic-hydroxylase"/>
</dbReference>
<dbReference type="OrthoDB" id="655030at2759"/>
<dbReference type="SUPFAM" id="SSF51905">
    <property type="entry name" value="FAD/NAD(P)-binding domain"/>
    <property type="match status" value="1"/>
</dbReference>
<dbReference type="AlphaFoldDB" id="A0A3M6WNR5"/>
<dbReference type="Gene3D" id="3.50.50.60">
    <property type="entry name" value="FAD/NAD(P)-binding domain"/>
    <property type="match status" value="1"/>
</dbReference>
<evidence type="ECO:0000313" key="2">
    <source>
        <dbReference type="EMBL" id="RMX80159.1"/>
    </source>
</evidence>
<dbReference type="Proteomes" id="UP000271337">
    <property type="component" value="Unassembled WGS sequence"/>
</dbReference>
<dbReference type="PANTHER" id="PTHR46865">
    <property type="entry name" value="OXIDOREDUCTASE-RELATED"/>
    <property type="match status" value="1"/>
</dbReference>
<dbReference type="InterPro" id="IPR036188">
    <property type="entry name" value="FAD/NAD-bd_sf"/>
</dbReference>